<keyword evidence="2" id="KW-1185">Reference proteome</keyword>
<evidence type="ECO:0000313" key="2">
    <source>
        <dbReference type="Proteomes" id="UP001595851"/>
    </source>
</evidence>
<organism evidence="1 2">
    <name type="scientific">Nonomuraea purpurea</name>
    <dbReference type="NCBI Taxonomy" id="1849276"/>
    <lineage>
        <taxon>Bacteria</taxon>
        <taxon>Bacillati</taxon>
        <taxon>Actinomycetota</taxon>
        <taxon>Actinomycetes</taxon>
        <taxon>Streptosporangiales</taxon>
        <taxon>Streptosporangiaceae</taxon>
        <taxon>Nonomuraea</taxon>
    </lineage>
</organism>
<protein>
    <submittedName>
        <fullName evidence="1">Uncharacterized protein</fullName>
    </submittedName>
</protein>
<comment type="caution">
    <text evidence="1">The sequence shown here is derived from an EMBL/GenBank/DDBJ whole genome shotgun (WGS) entry which is preliminary data.</text>
</comment>
<evidence type="ECO:0000313" key="1">
    <source>
        <dbReference type="EMBL" id="MFC4013854.1"/>
    </source>
</evidence>
<dbReference type="Gene3D" id="3.40.50.1820">
    <property type="entry name" value="alpha/beta hydrolase"/>
    <property type="match status" value="1"/>
</dbReference>
<accession>A0ABV8GLP5</accession>
<dbReference type="RefSeq" id="WP_379533708.1">
    <property type="nucleotide sequence ID" value="NZ_JBHSBI010000030.1"/>
</dbReference>
<name>A0ABV8GLP5_9ACTN</name>
<proteinExistence type="predicted"/>
<sequence>MYAALSADTMPAPGAPNPLFVGRGGTMRDRFPSGLSPAWLGEDELDVYAEEFERTGMSGGLNRYRNMDRLTGWLAVLPA</sequence>
<gene>
    <name evidence="1" type="ORF">ACFOY2_41970</name>
</gene>
<dbReference type="InterPro" id="IPR029058">
    <property type="entry name" value="AB_hydrolase_fold"/>
</dbReference>
<dbReference type="EMBL" id="JBHSBI010000030">
    <property type="protein sequence ID" value="MFC4013854.1"/>
    <property type="molecule type" value="Genomic_DNA"/>
</dbReference>
<dbReference type="Proteomes" id="UP001595851">
    <property type="component" value="Unassembled WGS sequence"/>
</dbReference>
<reference evidence="2" key="1">
    <citation type="journal article" date="2019" name="Int. J. Syst. Evol. Microbiol.">
        <title>The Global Catalogue of Microorganisms (GCM) 10K type strain sequencing project: providing services to taxonomists for standard genome sequencing and annotation.</title>
        <authorList>
            <consortium name="The Broad Institute Genomics Platform"/>
            <consortium name="The Broad Institute Genome Sequencing Center for Infectious Disease"/>
            <person name="Wu L."/>
            <person name="Ma J."/>
        </authorList>
    </citation>
    <scope>NUCLEOTIDE SEQUENCE [LARGE SCALE GENOMIC DNA]</scope>
    <source>
        <strain evidence="2">TBRC 1276</strain>
    </source>
</reference>